<dbReference type="EMBL" id="VDMD01000004">
    <property type="protein sequence ID" value="TRM65842.1"/>
    <property type="molecule type" value="Genomic_DNA"/>
</dbReference>
<dbReference type="STRING" id="97359.A0A550CM18"/>
<dbReference type="Proteomes" id="UP000320762">
    <property type="component" value="Unassembled WGS sequence"/>
</dbReference>
<keyword evidence="3" id="KW-1185">Reference proteome</keyword>
<evidence type="ECO:0000256" key="1">
    <source>
        <dbReference type="SAM" id="MobiDB-lite"/>
    </source>
</evidence>
<protein>
    <submittedName>
        <fullName evidence="2">Uncharacterized protein</fullName>
    </submittedName>
</protein>
<dbReference type="OrthoDB" id="1028014at2759"/>
<feature type="compositionally biased region" description="Low complexity" evidence="1">
    <location>
        <begin position="1"/>
        <end position="12"/>
    </location>
</feature>
<evidence type="ECO:0000313" key="2">
    <source>
        <dbReference type="EMBL" id="TRM65842.1"/>
    </source>
</evidence>
<proteinExistence type="predicted"/>
<name>A0A550CM18_9AGAR</name>
<evidence type="ECO:0000313" key="3">
    <source>
        <dbReference type="Proteomes" id="UP000320762"/>
    </source>
</evidence>
<organism evidence="2 3">
    <name type="scientific">Schizophyllum amplum</name>
    <dbReference type="NCBI Taxonomy" id="97359"/>
    <lineage>
        <taxon>Eukaryota</taxon>
        <taxon>Fungi</taxon>
        <taxon>Dikarya</taxon>
        <taxon>Basidiomycota</taxon>
        <taxon>Agaricomycotina</taxon>
        <taxon>Agaricomycetes</taxon>
        <taxon>Agaricomycetidae</taxon>
        <taxon>Agaricales</taxon>
        <taxon>Schizophyllaceae</taxon>
        <taxon>Schizophyllum</taxon>
    </lineage>
</organism>
<feature type="compositionally biased region" description="Basic and acidic residues" evidence="1">
    <location>
        <begin position="74"/>
        <end position="87"/>
    </location>
</feature>
<reference evidence="2 3" key="1">
    <citation type="journal article" date="2019" name="New Phytol.">
        <title>Comparative genomics reveals unique wood-decay strategies and fruiting body development in the Schizophyllaceae.</title>
        <authorList>
            <person name="Almasi E."/>
            <person name="Sahu N."/>
            <person name="Krizsan K."/>
            <person name="Balint B."/>
            <person name="Kovacs G.M."/>
            <person name="Kiss B."/>
            <person name="Cseklye J."/>
            <person name="Drula E."/>
            <person name="Henrissat B."/>
            <person name="Nagy I."/>
            <person name="Chovatia M."/>
            <person name="Adam C."/>
            <person name="LaButti K."/>
            <person name="Lipzen A."/>
            <person name="Riley R."/>
            <person name="Grigoriev I.V."/>
            <person name="Nagy L.G."/>
        </authorList>
    </citation>
    <scope>NUCLEOTIDE SEQUENCE [LARGE SCALE GENOMIC DNA]</scope>
    <source>
        <strain evidence="2 3">NL-1724</strain>
    </source>
</reference>
<feature type="region of interest" description="Disordered" evidence="1">
    <location>
        <begin position="1"/>
        <end position="89"/>
    </location>
</feature>
<feature type="compositionally biased region" description="Polar residues" evidence="1">
    <location>
        <begin position="27"/>
        <end position="40"/>
    </location>
</feature>
<dbReference type="AlphaFoldDB" id="A0A550CM18"/>
<gene>
    <name evidence="2" type="ORF">BD626DRAFT_485962</name>
</gene>
<dbReference type="PANTHER" id="PTHR34776:SF1">
    <property type="entry name" value="F17F16.3 PROTEIN"/>
    <property type="match status" value="1"/>
</dbReference>
<dbReference type="PANTHER" id="PTHR34776">
    <property type="entry name" value="F17F16.3 PROTEIN"/>
    <property type="match status" value="1"/>
</dbReference>
<accession>A0A550CM18</accession>
<sequence>MPTTRRQAAAQAEQGYDDKPAQAGSKRPSSLRQQKDSATTEPLAKKAKPASKAKKSEWNAKLTSRSRRLTRAFEGSKHKGAADDAWHRARTNPQRGHIYFFYRPKVQLEEASSVDDVKNFHMLLVPRPPGFAVGNEGASKPEEPDNESEMKMLESGANAVPAQPVHTTKKFYRLITLGKKQLPNPGHATGGRKETFWATVTAVGEDLESLEKGLGEKTYETKTRGTRHEAPSRLVGRGAYAIVNNNPRVPSGRETHFGYHLSHPTAQEIGSESVQADLGIHPANSFVLQVKNPLAPSTNPAMRNQKGAEYPDEIMRDVFGKGGSKGRESYGLRFATCERAELLDHEGAQLLFIAARDGEEGLAESLGDGRGEALTEAEQKESQEAVDSVFSELGLDLKEFPAAPLRGEWI</sequence>
<comment type="caution">
    <text evidence="2">The sequence shown here is derived from an EMBL/GenBank/DDBJ whole genome shotgun (WGS) entry which is preliminary data.</text>
</comment>